<dbReference type="PROSITE" id="PS50937">
    <property type="entry name" value="HTH_MERR_2"/>
    <property type="match status" value="1"/>
</dbReference>
<evidence type="ECO:0000259" key="3">
    <source>
        <dbReference type="PROSITE" id="PS50937"/>
    </source>
</evidence>
<reference evidence="4 5" key="1">
    <citation type="submission" date="2024-07" db="EMBL/GenBank/DDBJ databases">
        <authorList>
            <person name="Thanompreechachai J."/>
            <person name="Duangmal K."/>
        </authorList>
    </citation>
    <scope>NUCLEOTIDE SEQUENCE [LARGE SCALE GENOMIC DNA]</scope>
    <source>
        <strain evidence="4 5">TBRC 1896</strain>
    </source>
</reference>
<feature type="domain" description="HTH merR-type" evidence="3">
    <location>
        <begin position="21"/>
        <end position="90"/>
    </location>
</feature>
<dbReference type="InterPro" id="IPR000551">
    <property type="entry name" value="MerR-type_HTH_dom"/>
</dbReference>
<comment type="caution">
    <text evidence="4">The sequence shown here is derived from an EMBL/GenBank/DDBJ whole genome shotgun (WGS) entry which is preliminary data.</text>
</comment>
<dbReference type="InterPro" id="IPR009061">
    <property type="entry name" value="DNA-bd_dom_put_sf"/>
</dbReference>
<protein>
    <submittedName>
        <fullName evidence="4">MerR family transcriptional regulator</fullName>
    </submittedName>
</protein>
<keyword evidence="5" id="KW-1185">Reference proteome</keyword>
<evidence type="ECO:0000256" key="2">
    <source>
        <dbReference type="SAM" id="MobiDB-lite"/>
    </source>
</evidence>
<dbReference type="CDD" id="cd01104">
    <property type="entry name" value="HTH_MlrA-CarA"/>
    <property type="match status" value="1"/>
</dbReference>
<gene>
    <name evidence="4" type="ORF">AB2L28_10495</name>
</gene>
<organism evidence="4 5">
    <name type="scientific">Kineococcus mangrovi</name>
    <dbReference type="NCBI Taxonomy" id="1660183"/>
    <lineage>
        <taxon>Bacteria</taxon>
        <taxon>Bacillati</taxon>
        <taxon>Actinomycetota</taxon>
        <taxon>Actinomycetes</taxon>
        <taxon>Kineosporiales</taxon>
        <taxon>Kineosporiaceae</taxon>
        <taxon>Kineococcus</taxon>
    </lineage>
</organism>
<dbReference type="EMBL" id="JBGGTQ010000004">
    <property type="protein sequence ID" value="MEZ0492662.1"/>
    <property type="molecule type" value="Genomic_DNA"/>
</dbReference>
<dbReference type="PANTHER" id="PTHR30204:SF97">
    <property type="entry name" value="MERR FAMILY REGULATORY PROTEIN"/>
    <property type="match status" value="1"/>
</dbReference>
<keyword evidence="1" id="KW-0238">DNA-binding</keyword>
<dbReference type="Proteomes" id="UP001566476">
    <property type="component" value="Unassembled WGS sequence"/>
</dbReference>
<dbReference type="SUPFAM" id="SSF46955">
    <property type="entry name" value="Putative DNA-binding domain"/>
    <property type="match status" value="1"/>
</dbReference>
<dbReference type="InterPro" id="IPR047057">
    <property type="entry name" value="MerR_fam"/>
</dbReference>
<dbReference type="Gene3D" id="1.10.1660.10">
    <property type="match status" value="1"/>
</dbReference>
<accession>A0ABV4I1W8</accession>
<feature type="region of interest" description="Disordered" evidence="2">
    <location>
        <begin position="126"/>
        <end position="167"/>
    </location>
</feature>
<proteinExistence type="predicted"/>
<sequence length="360" mass="36168">MPSAVDPVNGSASAPPAPRMTLTVAAVARRLGVAPATLRTWDRRYGLGPSEHTAGAHRRYSASDLARLVVMRRLTLEGVSPAEAAQLAATTAVAGGGFALASVSTIPTAVIEAAVTDAAAIAGPTSGLLPPGASGPEGPDAVRPDESEDAESRPSPALPGADAPGRAAVDDEDWAVASLSDRFADEVRVRGVARAWDEVLGPASAARDAAMHAAVARALSALPTADGERAVLLAGAGTADDRDRTPVLLAAAAALAERGAGARSVGDGVPARMLAAAVRRVRPPALLLVAPGATSREDVLPELADLLRVRPAPLLVVLGGPDLVADLQRVREEAAGPERDLVPVAGLTEAVAACVGAVSS</sequence>
<evidence type="ECO:0000313" key="5">
    <source>
        <dbReference type="Proteomes" id="UP001566476"/>
    </source>
</evidence>
<evidence type="ECO:0000256" key="1">
    <source>
        <dbReference type="ARBA" id="ARBA00023125"/>
    </source>
</evidence>
<evidence type="ECO:0000313" key="4">
    <source>
        <dbReference type="EMBL" id="MEZ0492662.1"/>
    </source>
</evidence>
<dbReference type="SMART" id="SM00422">
    <property type="entry name" value="HTH_MERR"/>
    <property type="match status" value="1"/>
</dbReference>
<dbReference type="Pfam" id="PF13411">
    <property type="entry name" value="MerR_1"/>
    <property type="match status" value="1"/>
</dbReference>
<name>A0ABV4I1W8_9ACTN</name>
<dbReference type="PANTHER" id="PTHR30204">
    <property type="entry name" value="REDOX-CYCLING DRUG-SENSING TRANSCRIPTIONAL ACTIVATOR SOXR"/>
    <property type="match status" value="1"/>
</dbReference>